<evidence type="ECO:0000313" key="2">
    <source>
        <dbReference type="Proteomes" id="UP000483432"/>
    </source>
</evidence>
<sequence length="214" mass="23631">MELILWRHTEAEDALPDLTRHSQGAAGDLSLLHLAELLAQAIQRVLFAADAEERTFLVGTFLQHLAAREYFSAQLLGRPGQKKLGLDEVLLEKRNDRLVQFGDVVGAARAHHEATGILGAQRGLAFHLRRRVADMVDLVEDAEARRILRIDLTGRACKVAKALKDSFQYPLEGYSDPLRAKARVESYATTTTLYPQGAGRGCKDAKASTTTLTR</sequence>
<comment type="caution">
    <text evidence="1">The sequence shown here is derived from an EMBL/GenBank/DDBJ whole genome shotgun (WGS) entry which is preliminary data.</text>
</comment>
<protein>
    <submittedName>
        <fullName evidence="1">Uncharacterized protein</fullName>
    </submittedName>
</protein>
<dbReference type="AlphaFoldDB" id="A0A7C9NTN0"/>
<reference evidence="1 2" key="1">
    <citation type="submission" date="2019-09" db="EMBL/GenBank/DDBJ databases">
        <title>H2 Metabolism Revealed by Metagenomic Analysis in Subglacial Sediment of East Antarctica.</title>
        <authorList>
            <person name="Yang Z."/>
            <person name="Zhang Y."/>
            <person name="Lv Y."/>
            <person name="Yan W."/>
            <person name="Xiao X."/>
            <person name="Sun B."/>
            <person name="Ma H."/>
        </authorList>
    </citation>
    <scope>NUCLEOTIDE SEQUENCE [LARGE SCALE GENOMIC DNA]</scope>
    <source>
        <strain evidence="1">Bin2_2</strain>
    </source>
</reference>
<proteinExistence type="predicted"/>
<name>A0A7C9NTN0_9PROT</name>
<dbReference type="EMBL" id="JAAFGW010000053">
    <property type="protein sequence ID" value="NDP47745.1"/>
    <property type="molecule type" value="Genomic_DNA"/>
</dbReference>
<organism evidence="1 2">
    <name type="scientific">Sulfuriferula multivorans</name>
    <dbReference type="NCBI Taxonomy" id="1559896"/>
    <lineage>
        <taxon>Bacteria</taxon>
        <taxon>Pseudomonadati</taxon>
        <taxon>Pseudomonadota</taxon>
        <taxon>Betaproteobacteria</taxon>
        <taxon>Nitrosomonadales</taxon>
        <taxon>Sulfuricellaceae</taxon>
        <taxon>Sulfuriferula</taxon>
    </lineage>
</organism>
<dbReference type="Proteomes" id="UP000483432">
    <property type="component" value="Unassembled WGS sequence"/>
</dbReference>
<accession>A0A7C9NTN0</accession>
<gene>
    <name evidence="1" type="ORF">GZ085_04990</name>
</gene>
<evidence type="ECO:0000313" key="1">
    <source>
        <dbReference type="EMBL" id="NDP47745.1"/>
    </source>
</evidence>